<organism evidence="1 2">
    <name type="scientific">Sediminicola luteus</name>
    <dbReference type="NCBI Taxonomy" id="319238"/>
    <lineage>
        <taxon>Bacteria</taxon>
        <taxon>Pseudomonadati</taxon>
        <taxon>Bacteroidota</taxon>
        <taxon>Flavobacteriia</taxon>
        <taxon>Flavobacteriales</taxon>
        <taxon>Flavobacteriaceae</taxon>
        <taxon>Sediminicola</taxon>
    </lineage>
</organism>
<sequence length="288" mass="33301">MKNVNFNNPNTWVLISCFFCWLFIGCSKDDDHSMEVKAIAKPFRIISDRTDGDYSSYRFVYDEKDRIQSIAMVIGKRIADSDFDQILNESQITFGYHNDGQLNTIRMEHPEDGLQVRFNWKYDTQGELTGMEVNWPDSSQDYTLEYDPNSRRLDYTAESISSAFPFWVDFDTSGKPTAAAFAGSQRVYTYSDRQGAFKDIELPRALTLFSLYLNIIYDHTIPLQLGQPMVLDSYGLGSQHYRASGFEYDTEDRITGYSLIQELPEGTQNDFLFKIDYLDETITNETRP</sequence>
<dbReference type="Proteomes" id="UP000219559">
    <property type="component" value="Unassembled WGS sequence"/>
</dbReference>
<dbReference type="PROSITE" id="PS51257">
    <property type="entry name" value="PROKAR_LIPOPROTEIN"/>
    <property type="match status" value="1"/>
</dbReference>
<comment type="caution">
    <text evidence="1">The sequence shown here is derived from an EMBL/GenBank/DDBJ whole genome shotgun (WGS) entry which is preliminary data.</text>
</comment>
<evidence type="ECO:0000313" key="1">
    <source>
        <dbReference type="EMBL" id="PCE66430.1"/>
    </source>
</evidence>
<accession>A0A2A4GEM1</accession>
<dbReference type="OrthoDB" id="6043530at2"/>
<name>A0A2A4GEM1_9FLAO</name>
<dbReference type="EMBL" id="NBWU01000001">
    <property type="protein sequence ID" value="PCE66430.1"/>
    <property type="molecule type" value="Genomic_DNA"/>
</dbReference>
<reference evidence="1 2" key="1">
    <citation type="submission" date="2017-04" db="EMBL/GenBank/DDBJ databases">
        <title>A new member of the family Flavobacteriaceae isolated from ascidians.</title>
        <authorList>
            <person name="Chen L."/>
        </authorList>
    </citation>
    <scope>NUCLEOTIDE SEQUENCE [LARGE SCALE GENOMIC DNA]</scope>
    <source>
        <strain evidence="1 2">HQA918</strain>
    </source>
</reference>
<dbReference type="AlphaFoldDB" id="A0A2A4GEM1"/>
<evidence type="ECO:0008006" key="3">
    <source>
        <dbReference type="Google" id="ProtNLM"/>
    </source>
</evidence>
<evidence type="ECO:0000313" key="2">
    <source>
        <dbReference type="Proteomes" id="UP000219559"/>
    </source>
</evidence>
<proteinExistence type="predicted"/>
<keyword evidence="2" id="KW-1185">Reference proteome</keyword>
<protein>
    <recommendedName>
        <fullName evidence="3">DUF4595 domain-containing protein</fullName>
    </recommendedName>
</protein>
<dbReference type="RefSeq" id="WP_097441952.1">
    <property type="nucleotide sequence ID" value="NZ_NBWU01000001.1"/>
</dbReference>
<dbReference type="Gene3D" id="2.180.10.10">
    <property type="entry name" value="RHS repeat-associated core"/>
    <property type="match status" value="1"/>
</dbReference>
<gene>
    <name evidence="1" type="ORF">B7P33_03805</name>
</gene>